<accession>A0A7R7DR00</accession>
<dbReference type="InterPro" id="IPR036388">
    <property type="entry name" value="WH-like_DNA-bd_sf"/>
</dbReference>
<dbReference type="InterPro" id="IPR000835">
    <property type="entry name" value="HTH_MarR-typ"/>
</dbReference>
<feature type="domain" description="HTH marR-type" evidence="1">
    <location>
        <begin position="38"/>
        <end position="173"/>
    </location>
</feature>
<reference evidence="2 3" key="1">
    <citation type="submission" date="2020-08" db="EMBL/GenBank/DDBJ databases">
        <title>Whole genome shotgun sequence of Actinocatenispora thailandica NBRC 105041.</title>
        <authorList>
            <person name="Komaki H."/>
            <person name="Tamura T."/>
        </authorList>
    </citation>
    <scope>NUCLEOTIDE SEQUENCE [LARGE SCALE GENOMIC DNA]</scope>
    <source>
        <strain evidence="2 3">NBRC 105041</strain>
    </source>
</reference>
<evidence type="ECO:0000313" key="2">
    <source>
        <dbReference type="EMBL" id="BCJ36265.1"/>
    </source>
</evidence>
<dbReference type="RefSeq" id="WP_239157024.1">
    <property type="nucleotide sequence ID" value="NZ_AP023355.1"/>
</dbReference>
<dbReference type="Gene3D" id="1.10.10.10">
    <property type="entry name" value="Winged helix-like DNA-binding domain superfamily/Winged helix DNA-binding domain"/>
    <property type="match status" value="1"/>
</dbReference>
<dbReference type="Pfam" id="PF12802">
    <property type="entry name" value="MarR_2"/>
    <property type="match status" value="1"/>
</dbReference>
<protein>
    <submittedName>
        <fullName evidence="2">MarR family transcriptional regulator</fullName>
    </submittedName>
</protein>
<sequence length="180" mass="19798">MSYLGVKQFNVEECVMSDAVDRILAQWRVERPDLDASPMGIVGRIRRVGRLLEHGLAGYFAEHDLQSWEFDILATLRRSGPPYQLTAGALVASSMITSGAMTNRIDRLTARGLVTRRVDPGNRRSVLIALTDEGRALIDRAVTGHVDNEARLLAGLSAEQREHLADLLRTLALHLGDDAG</sequence>
<dbReference type="GO" id="GO:0003700">
    <property type="term" value="F:DNA-binding transcription factor activity"/>
    <property type="evidence" value="ECO:0007669"/>
    <property type="project" value="InterPro"/>
</dbReference>
<proteinExistence type="predicted"/>
<dbReference type="PANTHER" id="PTHR33164:SF104">
    <property type="entry name" value="TRANSCRIPTIONAL REGULATORY PROTEIN"/>
    <property type="match status" value="1"/>
</dbReference>
<organism evidence="2 3">
    <name type="scientific">Actinocatenispora thailandica</name>
    <dbReference type="NCBI Taxonomy" id="227318"/>
    <lineage>
        <taxon>Bacteria</taxon>
        <taxon>Bacillati</taxon>
        <taxon>Actinomycetota</taxon>
        <taxon>Actinomycetes</taxon>
        <taxon>Micromonosporales</taxon>
        <taxon>Micromonosporaceae</taxon>
        <taxon>Actinocatenispora</taxon>
    </lineage>
</organism>
<dbReference type="SUPFAM" id="SSF46785">
    <property type="entry name" value="Winged helix' DNA-binding domain"/>
    <property type="match status" value="1"/>
</dbReference>
<dbReference type="AlphaFoldDB" id="A0A7R7DR00"/>
<dbReference type="PANTHER" id="PTHR33164">
    <property type="entry name" value="TRANSCRIPTIONAL REGULATOR, MARR FAMILY"/>
    <property type="match status" value="1"/>
</dbReference>
<dbReference type="SMART" id="SM00347">
    <property type="entry name" value="HTH_MARR"/>
    <property type="match status" value="1"/>
</dbReference>
<keyword evidence="3" id="KW-1185">Reference proteome</keyword>
<gene>
    <name evidence="2" type="ORF">Athai_37680</name>
</gene>
<evidence type="ECO:0000313" key="3">
    <source>
        <dbReference type="Proteomes" id="UP000611640"/>
    </source>
</evidence>
<dbReference type="InterPro" id="IPR039422">
    <property type="entry name" value="MarR/SlyA-like"/>
</dbReference>
<dbReference type="InterPro" id="IPR036390">
    <property type="entry name" value="WH_DNA-bd_sf"/>
</dbReference>
<dbReference type="KEGG" id="atl:Athai_37680"/>
<dbReference type="GO" id="GO:0006950">
    <property type="term" value="P:response to stress"/>
    <property type="evidence" value="ECO:0007669"/>
    <property type="project" value="TreeGrafter"/>
</dbReference>
<name>A0A7R7DR00_9ACTN</name>
<evidence type="ECO:0000259" key="1">
    <source>
        <dbReference type="PROSITE" id="PS50995"/>
    </source>
</evidence>
<dbReference type="PROSITE" id="PS50995">
    <property type="entry name" value="HTH_MARR_2"/>
    <property type="match status" value="1"/>
</dbReference>
<dbReference type="PRINTS" id="PR00598">
    <property type="entry name" value="HTHMARR"/>
</dbReference>
<dbReference type="Proteomes" id="UP000611640">
    <property type="component" value="Chromosome"/>
</dbReference>
<dbReference type="EMBL" id="AP023355">
    <property type="protein sequence ID" value="BCJ36265.1"/>
    <property type="molecule type" value="Genomic_DNA"/>
</dbReference>